<evidence type="ECO:0000256" key="6">
    <source>
        <dbReference type="SAM" id="Phobius"/>
    </source>
</evidence>
<name>A0ABV0YTW6_9TELE</name>
<feature type="transmembrane region" description="Helical" evidence="6">
    <location>
        <begin position="104"/>
        <end position="129"/>
    </location>
</feature>
<proteinExistence type="predicted"/>
<keyword evidence="10" id="KW-1185">Reference proteome</keyword>
<dbReference type="PROSITE" id="PS51225">
    <property type="entry name" value="MARVEL"/>
    <property type="match status" value="1"/>
</dbReference>
<comment type="caution">
    <text evidence="9">The sequence shown here is derived from an EMBL/GenBank/DDBJ whole genome shotgun (WGS) entry which is preliminary data.</text>
</comment>
<protein>
    <recommendedName>
        <fullName evidence="8">MARVEL domain-containing protein</fullName>
    </recommendedName>
</protein>
<keyword evidence="3 6" id="KW-1133">Transmembrane helix</keyword>
<keyword evidence="4 5" id="KW-0472">Membrane</keyword>
<accession>A0ABV0YTW6</accession>
<feature type="transmembrane region" description="Helical" evidence="6">
    <location>
        <begin position="73"/>
        <end position="92"/>
    </location>
</feature>
<reference evidence="9 10" key="1">
    <citation type="submission" date="2021-06" db="EMBL/GenBank/DDBJ databases">
        <authorList>
            <person name="Palmer J.M."/>
        </authorList>
    </citation>
    <scope>NUCLEOTIDE SEQUENCE [LARGE SCALE GENOMIC DNA]</scope>
    <source>
        <strain evidence="9 10">AS_MEX2019</strain>
        <tissue evidence="9">Muscle</tissue>
    </source>
</reference>
<comment type="subcellular location">
    <subcellularLocation>
        <location evidence="1">Membrane</location>
        <topology evidence="1">Multi-pass membrane protein</topology>
    </subcellularLocation>
</comment>
<evidence type="ECO:0000256" key="2">
    <source>
        <dbReference type="ARBA" id="ARBA00022692"/>
    </source>
</evidence>
<feature type="signal peptide" evidence="7">
    <location>
        <begin position="1"/>
        <end position="21"/>
    </location>
</feature>
<evidence type="ECO:0000256" key="5">
    <source>
        <dbReference type="PROSITE-ProRule" id="PRU00581"/>
    </source>
</evidence>
<dbReference type="Proteomes" id="UP001469553">
    <property type="component" value="Unassembled WGS sequence"/>
</dbReference>
<sequence>MAIIGIVLCVAIFACVASTLAYDSQGAMAGFGGSYGGSYGGSSFGGGGYGAGNNYGYGSLGGNYNDPRSGKGFMIAMAGMVFIFCLIVFIIIVSHQKLSQSRKFYLAVLIVCPILGMLMLIATIVYLMAVNPSAQSTGSIYGNQIMALCAPYKQPQSLGVFMNQYLYHYCVVEPQEAIAVVFGFLVTAALFIMLVFAIKTRRKIQYYGKDNILWKKVKIVDDLAPPEHVEAWVNNVSTSPEDVLIADYPEKLRGSRSYLDDESDYNKPPLSYTP</sequence>
<evidence type="ECO:0000256" key="1">
    <source>
        <dbReference type="ARBA" id="ARBA00004141"/>
    </source>
</evidence>
<dbReference type="Pfam" id="PF01284">
    <property type="entry name" value="MARVEL"/>
    <property type="match status" value="1"/>
</dbReference>
<keyword evidence="2 5" id="KW-0812">Transmembrane</keyword>
<evidence type="ECO:0000256" key="7">
    <source>
        <dbReference type="SAM" id="SignalP"/>
    </source>
</evidence>
<evidence type="ECO:0000259" key="8">
    <source>
        <dbReference type="PROSITE" id="PS51225"/>
    </source>
</evidence>
<evidence type="ECO:0000313" key="9">
    <source>
        <dbReference type="EMBL" id="MEQ2296896.1"/>
    </source>
</evidence>
<evidence type="ECO:0000256" key="4">
    <source>
        <dbReference type="ARBA" id="ARBA00023136"/>
    </source>
</evidence>
<evidence type="ECO:0000256" key="3">
    <source>
        <dbReference type="ARBA" id="ARBA00022989"/>
    </source>
</evidence>
<dbReference type="EMBL" id="JAHRIP010040914">
    <property type="protein sequence ID" value="MEQ2296896.1"/>
    <property type="molecule type" value="Genomic_DNA"/>
</dbReference>
<feature type="domain" description="MARVEL" evidence="8">
    <location>
        <begin position="1"/>
        <end position="202"/>
    </location>
</feature>
<feature type="non-terminal residue" evidence="9">
    <location>
        <position position="274"/>
    </location>
</feature>
<evidence type="ECO:0000313" key="10">
    <source>
        <dbReference type="Proteomes" id="UP001469553"/>
    </source>
</evidence>
<keyword evidence="7" id="KW-0732">Signal</keyword>
<organism evidence="9 10">
    <name type="scientific">Ameca splendens</name>
    <dbReference type="NCBI Taxonomy" id="208324"/>
    <lineage>
        <taxon>Eukaryota</taxon>
        <taxon>Metazoa</taxon>
        <taxon>Chordata</taxon>
        <taxon>Craniata</taxon>
        <taxon>Vertebrata</taxon>
        <taxon>Euteleostomi</taxon>
        <taxon>Actinopterygii</taxon>
        <taxon>Neopterygii</taxon>
        <taxon>Teleostei</taxon>
        <taxon>Neoteleostei</taxon>
        <taxon>Acanthomorphata</taxon>
        <taxon>Ovalentaria</taxon>
        <taxon>Atherinomorphae</taxon>
        <taxon>Cyprinodontiformes</taxon>
        <taxon>Goodeidae</taxon>
        <taxon>Ameca</taxon>
    </lineage>
</organism>
<feature type="transmembrane region" description="Helical" evidence="6">
    <location>
        <begin position="177"/>
        <end position="198"/>
    </location>
</feature>
<dbReference type="InterPro" id="IPR008253">
    <property type="entry name" value="Marvel"/>
</dbReference>
<gene>
    <name evidence="9" type="ORF">AMECASPLE_029137</name>
</gene>
<feature type="chain" id="PRO_5046042633" description="MARVEL domain-containing protein" evidence="7">
    <location>
        <begin position="22"/>
        <end position="274"/>
    </location>
</feature>